<gene>
    <name evidence="2" type="ORF">MUN86_07330</name>
</gene>
<evidence type="ECO:0008006" key="4">
    <source>
        <dbReference type="Google" id="ProtNLM"/>
    </source>
</evidence>
<dbReference type="RefSeq" id="WP_245123551.1">
    <property type="nucleotide sequence ID" value="NZ_CP095061.1"/>
</dbReference>
<evidence type="ECO:0000256" key="1">
    <source>
        <dbReference type="SAM" id="MobiDB-lite"/>
    </source>
</evidence>
<accession>A0ABY4G9R8</accession>
<name>A0ABY4G9R8_9BACT</name>
<evidence type="ECO:0000313" key="3">
    <source>
        <dbReference type="Proteomes" id="UP000830401"/>
    </source>
</evidence>
<proteinExistence type="predicted"/>
<dbReference type="Proteomes" id="UP000830401">
    <property type="component" value="Chromosome"/>
</dbReference>
<keyword evidence="3" id="KW-1185">Reference proteome</keyword>
<sequence length="46" mass="5051">MALTGVGLLAGAALLLVLQRQQRRKQQTFPSTDYVSSRRFATGSKK</sequence>
<reference evidence="2" key="1">
    <citation type="submission" date="2022-04" db="EMBL/GenBank/DDBJ databases">
        <title>Hymenobacter sp. isolated from the air.</title>
        <authorList>
            <person name="Won M."/>
            <person name="Lee C.-M."/>
            <person name="Woen H.-Y."/>
            <person name="Kwon S.-W."/>
        </authorList>
    </citation>
    <scope>NUCLEOTIDE SEQUENCE</scope>
    <source>
        <strain evidence="2">5420S-77</strain>
    </source>
</reference>
<dbReference type="EMBL" id="CP095061">
    <property type="protein sequence ID" value="UOQ67665.1"/>
    <property type="molecule type" value="Genomic_DNA"/>
</dbReference>
<feature type="region of interest" description="Disordered" evidence="1">
    <location>
        <begin position="27"/>
        <end position="46"/>
    </location>
</feature>
<evidence type="ECO:0000313" key="2">
    <source>
        <dbReference type="EMBL" id="UOQ67665.1"/>
    </source>
</evidence>
<organism evidence="2 3">
    <name type="scientific">Hymenobacter volaticus</name>
    <dbReference type="NCBI Taxonomy" id="2932254"/>
    <lineage>
        <taxon>Bacteria</taxon>
        <taxon>Pseudomonadati</taxon>
        <taxon>Bacteroidota</taxon>
        <taxon>Cytophagia</taxon>
        <taxon>Cytophagales</taxon>
        <taxon>Hymenobacteraceae</taxon>
        <taxon>Hymenobacter</taxon>
    </lineage>
</organism>
<protein>
    <recommendedName>
        <fullName evidence="4">LPXTG cell wall anchor domain-containing protein</fullName>
    </recommendedName>
</protein>